<reference evidence="3" key="2">
    <citation type="journal article" date="2013" name="PLoS Genet.">
        <title>Comparative genome structure, secondary metabolite, and effector coding capacity across Cochliobolus pathogens.</title>
        <authorList>
            <person name="Condon B.J."/>
            <person name="Leng Y."/>
            <person name="Wu D."/>
            <person name="Bushley K.E."/>
            <person name="Ohm R.A."/>
            <person name="Otillar R."/>
            <person name="Martin J."/>
            <person name="Schackwitz W."/>
            <person name="Grimwood J."/>
            <person name="MohdZainudin N."/>
            <person name="Xue C."/>
            <person name="Wang R."/>
            <person name="Manning V.A."/>
            <person name="Dhillon B."/>
            <person name="Tu Z.J."/>
            <person name="Steffenson B.J."/>
            <person name="Salamov A."/>
            <person name="Sun H."/>
            <person name="Lowry S."/>
            <person name="LaButti K."/>
            <person name="Han J."/>
            <person name="Copeland A."/>
            <person name="Lindquist E."/>
            <person name="Barry K."/>
            <person name="Schmutz J."/>
            <person name="Baker S.E."/>
            <person name="Ciuffetti L.M."/>
            <person name="Grigoriev I.V."/>
            <person name="Zhong S."/>
            <person name="Turgeon B.G."/>
        </authorList>
    </citation>
    <scope>NUCLEOTIDE SEQUENCE [LARGE SCALE GENOMIC DNA]</scope>
    <source>
        <strain evidence="3">ND90Pr / ATCC 201652</strain>
    </source>
</reference>
<keyword evidence="3" id="KW-1185">Reference proteome</keyword>
<dbReference type="AlphaFoldDB" id="M2S8P2"/>
<feature type="domain" description="PH" evidence="1">
    <location>
        <begin position="1"/>
        <end position="50"/>
    </location>
</feature>
<dbReference type="PROSITE" id="PS50003">
    <property type="entry name" value="PH_DOMAIN"/>
    <property type="match status" value="1"/>
</dbReference>
<gene>
    <name evidence="2" type="ORF">COCSADRAFT_330637</name>
</gene>
<dbReference type="GeneID" id="19137023"/>
<evidence type="ECO:0000259" key="1">
    <source>
        <dbReference type="PROSITE" id="PS50003"/>
    </source>
</evidence>
<accession>M2S8P2</accession>
<dbReference type="EMBL" id="KB445644">
    <property type="protein sequence ID" value="EMD63693.1"/>
    <property type="molecule type" value="Genomic_DNA"/>
</dbReference>
<organism evidence="2 3">
    <name type="scientific">Cochliobolus sativus (strain ND90Pr / ATCC 201652)</name>
    <name type="common">Common root rot and spot blotch fungus</name>
    <name type="synonym">Bipolaris sorokiniana</name>
    <dbReference type="NCBI Taxonomy" id="665912"/>
    <lineage>
        <taxon>Eukaryota</taxon>
        <taxon>Fungi</taxon>
        <taxon>Dikarya</taxon>
        <taxon>Ascomycota</taxon>
        <taxon>Pezizomycotina</taxon>
        <taxon>Dothideomycetes</taxon>
        <taxon>Pleosporomycetidae</taxon>
        <taxon>Pleosporales</taxon>
        <taxon>Pleosporineae</taxon>
        <taxon>Pleosporaceae</taxon>
        <taxon>Bipolaris</taxon>
    </lineage>
</organism>
<evidence type="ECO:0000313" key="2">
    <source>
        <dbReference type="EMBL" id="EMD63693.1"/>
    </source>
</evidence>
<proteinExistence type="predicted"/>
<protein>
    <recommendedName>
        <fullName evidence="1">PH domain-containing protein</fullName>
    </recommendedName>
</protein>
<dbReference type="Proteomes" id="UP000016934">
    <property type="component" value="Unassembled WGS sequence"/>
</dbReference>
<reference evidence="2 3" key="1">
    <citation type="journal article" date="2012" name="PLoS Pathog.">
        <title>Diverse lifestyles and strategies of plant pathogenesis encoded in the genomes of eighteen Dothideomycetes fungi.</title>
        <authorList>
            <person name="Ohm R.A."/>
            <person name="Feau N."/>
            <person name="Henrissat B."/>
            <person name="Schoch C.L."/>
            <person name="Horwitz B.A."/>
            <person name="Barry K.W."/>
            <person name="Condon B.J."/>
            <person name="Copeland A.C."/>
            <person name="Dhillon B."/>
            <person name="Glaser F."/>
            <person name="Hesse C.N."/>
            <person name="Kosti I."/>
            <person name="LaButti K."/>
            <person name="Lindquist E.A."/>
            <person name="Lucas S."/>
            <person name="Salamov A.A."/>
            <person name="Bradshaw R.E."/>
            <person name="Ciuffetti L."/>
            <person name="Hamelin R.C."/>
            <person name="Kema G.H.J."/>
            <person name="Lawrence C."/>
            <person name="Scott J.A."/>
            <person name="Spatafora J.W."/>
            <person name="Turgeon B.G."/>
            <person name="de Wit P.J.G.M."/>
            <person name="Zhong S."/>
            <person name="Goodwin S.B."/>
            <person name="Grigoriev I.V."/>
        </authorList>
    </citation>
    <scope>NUCLEOTIDE SEQUENCE [LARGE SCALE GENOMIC DNA]</scope>
    <source>
        <strain evidence="3">ND90Pr / ATCC 201652</strain>
    </source>
</reference>
<dbReference type="KEGG" id="bsc:COCSADRAFT_330637"/>
<sequence>MSVSSYAFALLHMSRRARVLVFYSKKTLEDLVVIRSEIGSWLSLLRMSLSFSLGRPKSDRIFFSAKEPYIQSSLW</sequence>
<dbReference type="InterPro" id="IPR001849">
    <property type="entry name" value="PH_domain"/>
</dbReference>
<name>M2S8P2_COCSN</name>
<dbReference type="HOGENOM" id="CLU_2670907_0_0_1"/>
<dbReference type="RefSeq" id="XP_007700730.1">
    <property type="nucleotide sequence ID" value="XM_007702540.1"/>
</dbReference>
<evidence type="ECO:0000313" key="3">
    <source>
        <dbReference type="Proteomes" id="UP000016934"/>
    </source>
</evidence>